<dbReference type="EMBL" id="BARU01020870">
    <property type="protein sequence ID" value="GAH54066.1"/>
    <property type="molecule type" value="Genomic_DNA"/>
</dbReference>
<gene>
    <name evidence="1" type="ORF">S03H2_34228</name>
</gene>
<dbReference type="InterPro" id="IPR013783">
    <property type="entry name" value="Ig-like_fold"/>
</dbReference>
<proteinExistence type="predicted"/>
<organism evidence="1">
    <name type="scientific">marine sediment metagenome</name>
    <dbReference type="NCBI Taxonomy" id="412755"/>
    <lineage>
        <taxon>unclassified sequences</taxon>
        <taxon>metagenomes</taxon>
        <taxon>ecological metagenomes</taxon>
    </lineage>
</organism>
<dbReference type="AlphaFoldDB" id="X1G848"/>
<reference evidence="1" key="1">
    <citation type="journal article" date="2014" name="Front. Microbiol.">
        <title>High frequency of phylogenetically diverse reductive dehalogenase-homologous genes in deep subseafloor sedimentary metagenomes.</title>
        <authorList>
            <person name="Kawai M."/>
            <person name="Futagami T."/>
            <person name="Toyoda A."/>
            <person name="Takaki Y."/>
            <person name="Nishi S."/>
            <person name="Hori S."/>
            <person name="Arai W."/>
            <person name="Tsubouchi T."/>
            <person name="Morono Y."/>
            <person name="Uchiyama I."/>
            <person name="Ito T."/>
            <person name="Fujiyama A."/>
            <person name="Inagaki F."/>
            <person name="Takami H."/>
        </authorList>
    </citation>
    <scope>NUCLEOTIDE SEQUENCE</scope>
    <source>
        <strain evidence="1">Expedition CK06-06</strain>
    </source>
</reference>
<comment type="caution">
    <text evidence="1">The sequence shown here is derived from an EMBL/GenBank/DDBJ whole genome shotgun (WGS) entry which is preliminary data.</text>
</comment>
<sequence>MDWNTASLAVLYQIQIDDYPSFSSPVRDYTTPSTAYTPSALGDGTYYWRVRARDSIGNWGPWCAAWHFTIDSIPPGTPVLVSPTSTIYTNDNTLLLDWNSVTGGYLYQIQVDTSFLFSSPIIDSTASITNYITYPLSDGAYRW</sequence>
<dbReference type="InterPro" id="IPR036116">
    <property type="entry name" value="FN3_sf"/>
</dbReference>
<protein>
    <recommendedName>
        <fullName evidence="2">Fibronectin type-III domain-containing protein</fullName>
    </recommendedName>
</protein>
<name>X1G848_9ZZZZ</name>
<evidence type="ECO:0000313" key="1">
    <source>
        <dbReference type="EMBL" id="GAH54066.1"/>
    </source>
</evidence>
<accession>X1G848</accession>
<dbReference type="Gene3D" id="2.60.40.10">
    <property type="entry name" value="Immunoglobulins"/>
    <property type="match status" value="2"/>
</dbReference>
<dbReference type="SUPFAM" id="SSF49265">
    <property type="entry name" value="Fibronectin type III"/>
    <property type="match status" value="1"/>
</dbReference>
<evidence type="ECO:0008006" key="2">
    <source>
        <dbReference type="Google" id="ProtNLM"/>
    </source>
</evidence>